<dbReference type="Pfam" id="PF00849">
    <property type="entry name" value="PseudoU_synth_2"/>
    <property type="match status" value="1"/>
</dbReference>
<keyword evidence="5" id="KW-1185">Reference proteome</keyword>
<dbReference type="GO" id="GO:0001522">
    <property type="term" value="P:pseudouridine synthesis"/>
    <property type="evidence" value="ECO:0007669"/>
    <property type="project" value="InterPro"/>
</dbReference>
<evidence type="ECO:0000256" key="2">
    <source>
        <dbReference type="ARBA" id="ARBA00023235"/>
    </source>
</evidence>
<dbReference type="PANTHER" id="PTHR21600">
    <property type="entry name" value="MITOCHONDRIAL RNA PSEUDOURIDINE SYNTHASE"/>
    <property type="match status" value="1"/>
</dbReference>
<dbReference type="CDD" id="cd02869">
    <property type="entry name" value="PseudoU_synth_RluA_like"/>
    <property type="match status" value="1"/>
</dbReference>
<evidence type="ECO:0000259" key="3">
    <source>
        <dbReference type="Pfam" id="PF00849"/>
    </source>
</evidence>
<reference evidence="4 5" key="1">
    <citation type="submission" date="2019-01" db="EMBL/GenBank/DDBJ databases">
        <title>Geovibrio thiophilus DSM 11263, complete genome.</title>
        <authorList>
            <person name="Spring S."/>
            <person name="Bunk B."/>
            <person name="Sproer C."/>
        </authorList>
    </citation>
    <scope>NUCLEOTIDE SEQUENCE [LARGE SCALE GENOMIC DNA]</scope>
    <source>
        <strain evidence="4 5">DSM 11263</strain>
    </source>
</reference>
<keyword evidence="2" id="KW-0413">Isomerase</keyword>
<protein>
    <submittedName>
        <fullName evidence="4">RluA family pseudouridine synthase</fullName>
    </submittedName>
</protein>
<feature type="domain" description="Pseudouridine synthase RsuA/RluA-like" evidence="3">
    <location>
        <begin position="11"/>
        <end position="164"/>
    </location>
</feature>
<proteinExistence type="inferred from homology"/>
<dbReference type="GO" id="GO:0003723">
    <property type="term" value="F:RNA binding"/>
    <property type="evidence" value="ECO:0007669"/>
    <property type="project" value="InterPro"/>
</dbReference>
<dbReference type="GO" id="GO:0009982">
    <property type="term" value="F:pseudouridine synthase activity"/>
    <property type="evidence" value="ECO:0007669"/>
    <property type="project" value="InterPro"/>
</dbReference>
<gene>
    <name evidence="4" type="ORF">EP073_03925</name>
</gene>
<evidence type="ECO:0000256" key="1">
    <source>
        <dbReference type="ARBA" id="ARBA00010876"/>
    </source>
</evidence>
<organism evidence="4 5">
    <name type="scientific">Geovibrio thiophilus</name>
    <dbReference type="NCBI Taxonomy" id="139438"/>
    <lineage>
        <taxon>Bacteria</taxon>
        <taxon>Pseudomonadati</taxon>
        <taxon>Deferribacterota</taxon>
        <taxon>Deferribacteres</taxon>
        <taxon>Deferribacterales</taxon>
        <taxon>Geovibrionaceae</taxon>
        <taxon>Geovibrio</taxon>
    </lineage>
</organism>
<dbReference type="InterPro" id="IPR050188">
    <property type="entry name" value="RluA_PseudoU_synthase"/>
</dbReference>
<sequence>MKLDILYSDNHVLAVNKPAGLSTQVSNEHKESLEEYAREWVKREFGKPGNVFLHTVHRLDRPVSGVVLFARTDKALSRLNASMREKKAEKIYFAVIQGNPPYESGTLVHHHSHGNFKAKITQNPHKDSKIAVLEYERTAKMNGLSLLRIRLETGRYHQIRAQLAFIGSPIAGDTKYGSKIKSENDSIALHHREMSFAHPTLGTEISVTADIPSFYPWNILRESLRL</sequence>
<dbReference type="KEGG" id="gtl:EP073_03925"/>
<dbReference type="AlphaFoldDB" id="A0A3R5UY22"/>
<dbReference type="InterPro" id="IPR006224">
    <property type="entry name" value="PsdUridine_synth_RluA-like_CS"/>
</dbReference>
<dbReference type="OrthoDB" id="9796412at2"/>
<evidence type="ECO:0000313" key="4">
    <source>
        <dbReference type="EMBL" id="QAR32582.1"/>
    </source>
</evidence>
<dbReference type="InterPro" id="IPR020103">
    <property type="entry name" value="PsdUridine_synth_cat_dom_sf"/>
</dbReference>
<dbReference type="Proteomes" id="UP000287502">
    <property type="component" value="Chromosome"/>
</dbReference>
<name>A0A3R5UY22_9BACT</name>
<comment type="similarity">
    <text evidence="1">Belongs to the pseudouridine synthase RluA family.</text>
</comment>
<dbReference type="PANTHER" id="PTHR21600:SF83">
    <property type="entry name" value="PSEUDOURIDYLATE SYNTHASE RPUSD4, MITOCHONDRIAL"/>
    <property type="match status" value="1"/>
</dbReference>
<dbReference type="PROSITE" id="PS01129">
    <property type="entry name" value="PSI_RLU"/>
    <property type="match status" value="1"/>
</dbReference>
<accession>A0A3R5UY22</accession>
<dbReference type="EMBL" id="CP035108">
    <property type="protein sequence ID" value="QAR32582.1"/>
    <property type="molecule type" value="Genomic_DNA"/>
</dbReference>
<evidence type="ECO:0000313" key="5">
    <source>
        <dbReference type="Proteomes" id="UP000287502"/>
    </source>
</evidence>
<dbReference type="SUPFAM" id="SSF55120">
    <property type="entry name" value="Pseudouridine synthase"/>
    <property type="match status" value="1"/>
</dbReference>
<dbReference type="RefSeq" id="WP_128465869.1">
    <property type="nucleotide sequence ID" value="NZ_CP035108.1"/>
</dbReference>
<dbReference type="GO" id="GO:0140098">
    <property type="term" value="F:catalytic activity, acting on RNA"/>
    <property type="evidence" value="ECO:0007669"/>
    <property type="project" value="UniProtKB-ARBA"/>
</dbReference>
<dbReference type="InterPro" id="IPR006145">
    <property type="entry name" value="PsdUridine_synth_RsuA/RluA"/>
</dbReference>
<dbReference type="Gene3D" id="3.30.2350.10">
    <property type="entry name" value="Pseudouridine synthase"/>
    <property type="match status" value="1"/>
</dbReference>
<dbReference type="GO" id="GO:0006396">
    <property type="term" value="P:RNA processing"/>
    <property type="evidence" value="ECO:0007669"/>
    <property type="project" value="UniProtKB-ARBA"/>
</dbReference>